<evidence type="ECO:0000313" key="9">
    <source>
        <dbReference type="Proteomes" id="UP000659388"/>
    </source>
</evidence>
<accession>A0A937K2X8</accession>
<keyword evidence="9" id="KW-1185">Reference proteome</keyword>
<evidence type="ECO:0000256" key="3">
    <source>
        <dbReference type="ARBA" id="ARBA00023125"/>
    </source>
</evidence>
<gene>
    <name evidence="8" type="ORF">JL102_19425</name>
</gene>
<dbReference type="GO" id="GO:0003677">
    <property type="term" value="F:DNA binding"/>
    <property type="evidence" value="ECO:0007669"/>
    <property type="project" value="UniProtKB-KW"/>
</dbReference>
<keyword evidence="1 5" id="KW-0597">Phosphoprotein</keyword>
<keyword evidence="4" id="KW-0804">Transcription</keyword>
<dbReference type="CDD" id="cd17535">
    <property type="entry name" value="REC_NarL-like"/>
    <property type="match status" value="1"/>
</dbReference>
<dbReference type="PANTHER" id="PTHR43214">
    <property type="entry name" value="TWO-COMPONENT RESPONSE REGULATOR"/>
    <property type="match status" value="1"/>
</dbReference>
<dbReference type="PANTHER" id="PTHR43214:SF41">
    <property type="entry name" value="NITRATE_NITRITE RESPONSE REGULATOR PROTEIN NARP"/>
    <property type="match status" value="1"/>
</dbReference>
<reference evidence="8" key="1">
    <citation type="submission" date="2021-01" db="EMBL/GenBank/DDBJ databases">
        <title>Fulvivirga kasyanovii gen. nov., sp nov., a novel member of the phylum Bacteroidetes isolated from seawater in a mussel farm.</title>
        <authorList>
            <person name="Zhao L.-H."/>
            <person name="Wang Z.-J."/>
        </authorList>
    </citation>
    <scope>NUCLEOTIDE SEQUENCE</scope>
    <source>
        <strain evidence="8">2943</strain>
    </source>
</reference>
<feature type="modified residue" description="4-aspartylphosphate" evidence="5">
    <location>
        <position position="56"/>
    </location>
</feature>
<dbReference type="PRINTS" id="PR00038">
    <property type="entry name" value="HTHLUXR"/>
</dbReference>
<dbReference type="SUPFAM" id="SSF52172">
    <property type="entry name" value="CheY-like"/>
    <property type="match status" value="1"/>
</dbReference>
<evidence type="ECO:0000256" key="1">
    <source>
        <dbReference type="ARBA" id="ARBA00022553"/>
    </source>
</evidence>
<dbReference type="PROSITE" id="PS50110">
    <property type="entry name" value="RESPONSE_REGULATORY"/>
    <property type="match status" value="1"/>
</dbReference>
<protein>
    <submittedName>
        <fullName evidence="8">Response regulator transcription factor</fullName>
    </submittedName>
</protein>
<evidence type="ECO:0000259" key="7">
    <source>
        <dbReference type="PROSITE" id="PS50110"/>
    </source>
</evidence>
<dbReference type="InterPro" id="IPR016032">
    <property type="entry name" value="Sig_transdc_resp-reg_C-effctor"/>
</dbReference>
<dbReference type="Gene3D" id="3.40.50.2300">
    <property type="match status" value="1"/>
</dbReference>
<comment type="caution">
    <text evidence="8">The sequence shown here is derived from an EMBL/GenBank/DDBJ whole genome shotgun (WGS) entry which is preliminary data.</text>
</comment>
<dbReference type="SUPFAM" id="SSF46894">
    <property type="entry name" value="C-terminal effector domain of the bipartite response regulators"/>
    <property type="match status" value="1"/>
</dbReference>
<organism evidence="8 9">
    <name type="scientific">Fulvivirga sediminis</name>
    <dbReference type="NCBI Taxonomy" id="2803949"/>
    <lineage>
        <taxon>Bacteria</taxon>
        <taxon>Pseudomonadati</taxon>
        <taxon>Bacteroidota</taxon>
        <taxon>Cytophagia</taxon>
        <taxon>Cytophagales</taxon>
        <taxon>Fulvivirgaceae</taxon>
        <taxon>Fulvivirga</taxon>
    </lineage>
</organism>
<dbReference type="Proteomes" id="UP000659388">
    <property type="component" value="Unassembled WGS sequence"/>
</dbReference>
<dbReference type="PROSITE" id="PS00622">
    <property type="entry name" value="HTH_LUXR_1"/>
    <property type="match status" value="1"/>
</dbReference>
<dbReference type="EMBL" id="JAESIY010000012">
    <property type="protein sequence ID" value="MBL3658332.1"/>
    <property type="molecule type" value="Genomic_DNA"/>
</dbReference>
<dbReference type="PROSITE" id="PS50043">
    <property type="entry name" value="HTH_LUXR_2"/>
    <property type="match status" value="1"/>
</dbReference>
<evidence type="ECO:0000256" key="5">
    <source>
        <dbReference type="PROSITE-ProRule" id="PRU00169"/>
    </source>
</evidence>
<dbReference type="InterPro" id="IPR001789">
    <property type="entry name" value="Sig_transdc_resp-reg_receiver"/>
</dbReference>
<evidence type="ECO:0000256" key="4">
    <source>
        <dbReference type="ARBA" id="ARBA00023163"/>
    </source>
</evidence>
<name>A0A937K2X8_9BACT</name>
<feature type="domain" description="HTH luxR-type" evidence="6">
    <location>
        <begin position="148"/>
        <end position="213"/>
    </location>
</feature>
<dbReference type="RefSeq" id="WP_202246126.1">
    <property type="nucleotide sequence ID" value="NZ_JAESIY010000012.1"/>
</dbReference>
<dbReference type="AlphaFoldDB" id="A0A937K2X8"/>
<feature type="domain" description="Response regulatory" evidence="7">
    <location>
        <begin position="5"/>
        <end position="121"/>
    </location>
</feature>
<dbReference type="InterPro" id="IPR058245">
    <property type="entry name" value="NreC/VraR/RcsB-like_REC"/>
</dbReference>
<dbReference type="GO" id="GO:0000160">
    <property type="term" value="P:phosphorelay signal transduction system"/>
    <property type="evidence" value="ECO:0007669"/>
    <property type="project" value="InterPro"/>
</dbReference>
<evidence type="ECO:0000256" key="2">
    <source>
        <dbReference type="ARBA" id="ARBA00023015"/>
    </source>
</evidence>
<evidence type="ECO:0000259" key="6">
    <source>
        <dbReference type="PROSITE" id="PS50043"/>
    </source>
</evidence>
<dbReference type="Pfam" id="PF00072">
    <property type="entry name" value="Response_reg"/>
    <property type="match status" value="1"/>
</dbReference>
<sequence>MQKYKVLVADDHDLFREGIKTLLKKMNNVILAGEVKRGKHVVELYKEVKPDAVIMDISMPDINGIEATKEILRIDPQAKIIILSMHDDEEYIGRCLDAGVKGYVIKSESGMELRHTIELVLQGNSYFSHFAQDIVLSRLKQYRSHKHTPIEQPHITKRELQILTLISQGLTSNAIAEKLFISIRTVETHRTNIMRKLGVKNVVELINKAAELDLV</sequence>
<dbReference type="GO" id="GO:0006355">
    <property type="term" value="P:regulation of DNA-templated transcription"/>
    <property type="evidence" value="ECO:0007669"/>
    <property type="project" value="InterPro"/>
</dbReference>
<dbReference type="InterPro" id="IPR000792">
    <property type="entry name" value="Tscrpt_reg_LuxR_C"/>
</dbReference>
<dbReference type="InterPro" id="IPR039420">
    <property type="entry name" value="WalR-like"/>
</dbReference>
<proteinExistence type="predicted"/>
<dbReference type="CDD" id="cd06170">
    <property type="entry name" value="LuxR_C_like"/>
    <property type="match status" value="1"/>
</dbReference>
<dbReference type="SMART" id="SM00421">
    <property type="entry name" value="HTH_LUXR"/>
    <property type="match status" value="1"/>
</dbReference>
<dbReference type="SMART" id="SM00448">
    <property type="entry name" value="REC"/>
    <property type="match status" value="1"/>
</dbReference>
<dbReference type="Pfam" id="PF00196">
    <property type="entry name" value="GerE"/>
    <property type="match status" value="1"/>
</dbReference>
<keyword evidence="2" id="KW-0805">Transcription regulation</keyword>
<dbReference type="InterPro" id="IPR011006">
    <property type="entry name" value="CheY-like_superfamily"/>
</dbReference>
<keyword evidence="3" id="KW-0238">DNA-binding</keyword>
<evidence type="ECO:0000313" key="8">
    <source>
        <dbReference type="EMBL" id="MBL3658332.1"/>
    </source>
</evidence>